<accession>X6NLH2</accession>
<dbReference type="EMBL" id="ASPP01007441">
    <property type="protein sequence ID" value="ETO27135.1"/>
    <property type="molecule type" value="Genomic_DNA"/>
</dbReference>
<proteinExistence type="predicted"/>
<evidence type="ECO:0000313" key="2">
    <source>
        <dbReference type="Proteomes" id="UP000023152"/>
    </source>
</evidence>
<dbReference type="Proteomes" id="UP000023152">
    <property type="component" value="Unassembled WGS sequence"/>
</dbReference>
<reference evidence="1 2" key="1">
    <citation type="journal article" date="2013" name="Curr. Biol.">
        <title>The Genome of the Foraminiferan Reticulomyxa filosa.</title>
        <authorList>
            <person name="Glockner G."/>
            <person name="Hulsmann N."/>
            <person name="Schleicher M."/>
            <person name="Noegel A.A."/>
            <person name="Eichinger L."/>
            <person name="Gallinger C."/>
            <person name="Pawlowski J."/>
            <person name="Sierra R."/>
            <person name="Euteneuer U."/>
            <person name="Pillet L."/>
            <person name="Moustafa A."/>
            <person name="Platzer M."/>
            <person name="Groth M."/>
            <person name="Szafranski K."/>
            <person name="Schliwa M."/>
        </authorList>
    </citation>
    <scope>NUCLEOTIDE SEQUENCE [LARGE SCALE GENOMIC DNA]</scope>
</reference>
<name>X6NLH2_RETFI</name>
<gene>
    <name evidence="1" type="ORF">RFI_09998</name>
</gene>
<sequence>MEKWIQEVNNDIEKEEEMQLKWKMNMEWLKKEGGYDEVSLTSETSQKKRIENIEKKWKTKNLIKIFRENNVYKIKHIQERLNDLSKWSHYGKELKILSWFIKYHKLKKEIEKIRSKAIHRNAMIMIELLQKHQQKKDYLYQMMKKLANGAIYPFDFVPVSKIYLENIELVNVCNTVVYVEHYKFLVHRVLLRIELSMLDETISRKKNFTMA</sequence>
<keyword evidence="2" id="KW-1185">Reference proteome</keyword>
<evidence type="ECO:0000313" key="1">
    <source>
        <dbReference type="EMBL" id="ETO27135.1"/>
    </source>
</evidence>
<protein>
    <submittedName>
        <fullName evidence="1">Uncharacterized protein</fullName>
    </submittedName>
</protein>
<organism evidence="1 2">
    <name type="scientific">Reticulomyxa filosa</name>
    <dbReference type="NCBI Taxonomy" id="46433"/>
    <lineage>
        <taxon>Eukaryota</taxon>
        <taxon>Sar</taxon>
        <taxon>Rhizaria</taxon>
        <taxon>Retaria</taxon>
        <taxon>Foraminifera</taxon>
        <taxon>Monothalamids</taxon>
        <taxon>Reticulomyxidae</taxon>
        <taxon>Reticulomyxa</taxon>
    </lineage>
</organism>
<comment type="caution">
    <text evidence="1">The sequence shown here is derived from an EMBL/GenBank/DDBJ whole genome shotgun (WGS) entry which is preliminary data.</text>
</comment>
<dbReference type="AlphaFoldDB" id="X6NLH2"/>